<dbReference type="Proteomes" id="UP000055014">
    <property type="component" value="Unassembled WGS sequence"/>
</dbReference>
<evidence type="ECO:0000313" key="4">
    <source>
        <dbReference type="Proteomes" id="UP000055014"/>
    </source>
</evidence>
<dbReference type="Pfam" id="PF03787">
    <property type="entry name" value="RAMPs"/>
    <property type="match status" value="1"/>
</dbReference>
<dbReference type="PATRIC" id="fig|1236046.5.peg.241"/>
<organism evidence="3 4">
    <name type="scientific">Mesotoga infera</name>
    <dbReference type="NCBI Taxonomy" id="1236046"/>
    <lineage>
        <taxon>Bacteria</taxon>
        <taxon>Thermotogati</taxon>
        <taxon>Thermotogota</taxon>
        <taxon>Thermotogae</taxon>
        <taxon>Kosmotogales</taxon>
        <taxon>Kosmotogaceae</taxon>
        <taxon>Mesotoga</taxon>
    </lineage>
</organism>
<comment type="caution">
    <text evidence="3">The sequence shown here is derived from an EMBL/GenBank/DDBJ whole genome shotgun (WGS) entry which is preliminary data.</text>
</comment>
<gene>
    <name evidence="3" type="ORF">XE02_0674</name>
</gene>
<evidence type="ECO:0000256" key="1">
    <source>
        <dbReference type="ARBA" id="ARBA00023118"/>
    </source>
</evidence>
<evidence type="ECO:0000313" key="3">
    <source>
        <dbReference type="EMBL" id="KUK90146.1"/>
    </source>
</evidence>
<accession>A0A124G1C6</accession>
<dbReference type="NCBIfam" id="TIGR01894">
    <property type="entry name" value="cas_TM1795_cmr1"/>
    <property type="match status" value="1"/>
</dbReference>
<name>A0A124G1C6_9BACT</name>
<reference evidence="4" key="1">
    <citation type="journal article" date="2015" name="MBio">
        <title>Genome-Resolved Metagenomic Analysis Reveals Roles for Candidate Phyla and Other Microbial Community Members in Biogeochemical Transformations in Oil Reservoirs.</title>
        <authorList>
            <person name="Hu P."/>
            <person name="Tom L."/>
            <person name="Singh A."/>
            <person name="Thomas B.C."/>
            <person name="Baker B.J."/>
            <person name="Piceno Y.M."/>
            <person name="Andersen G.L."/>
            <person name="Banfield J.F."/>
        </authorList>
    </citation>
    <scope>NUCLEOTIDE SEQUENCE [LARGE SCALE GENOMIC DNA]</scope>
</reference>
<dbReference type="InterPro" id="IPR007522">
    <property type="entry name" value="CRISPR-assoc_prot_TM1795"/>
</dbReference>
<proteinExistence type="predicted"/>
<feature type="domain" description="CRISPR type III-associated protein" evidence="2">
    <location>
        <begin position="8"/>
        <end position="184"/>
    </location>
</feature>
<dbReference type="EMBL" id="LGGW01000049">
    <property type="protein sequence ID" value="KUK90146.1"/>
    <property type="molecule type" value="Genomic_DNA"/>
</dbReference>
<evidence type="ECO:0000259" key="2">
    <source>
        <dbReference type="Pfam" id="PF03787"/>
    </source>
</evidence>
<dbReference type="GO" id="GO:0051607">
    <property type="term" value="P:defense response to virus"/>
    <property type="evidence" value="ECO:0007669"/>
    <property type="project" value="UniProtKB-KW"/>
</dbReference>
<protein>
    <submittedName>
        <fullName evidence="3">CRISPR-associated RAMP protein, Cmr1 family</fullName>
    </submittedName>
</protein>
<sequence>MKDFIVRIKPLTPIWTGDANRKNTTLRETGIIGSLRWWYEALIRGLGGAACDPTDESSRCKLDHDKFYKAIKNGAPIQEALNAQICQACQLFGCTGWARKFRLEIEGNDITPIQEVWIGTREKRKDRFLKRNISGLMSNDLITLRFIPLKDISQQEWSLLNISWKIIANYGALGAHISQGNGVIEIVENILPRSNKLWTFNLKKNKDDTELPNLNSFFFYKFHTKFKESLLSLIKNNVFWTHDLDHSDFKNDLNSLRVLWTNYHFLPIAFHIRDTIRHLEKDRNKRHEIFGIGGQNAKGSKVFVSHGYKIDDKSVEVRIWGYDLEEDIKNRIKNEIGSILGNKLFLSDENRKKLEECILTEEKEGSELLLEGLR</sequence>
<keyword evidence="1" id="KW-0051">Antiviral defense</keyword>
<dbReference type="InterPro" id="IPR005537">
    <property type="entry name" value="RAMP_III_fam"/>
</dbReference>
<dbReference type="AlphaFoldDB" id="A0A124G1C6"/>